<sequence>MIDKNSLEKIKKVIKDGRAKEEIYVALINHGWKVNDINEYFVEIDHEKQEEHRKENLQKRTVSIIAIIGAILIGAGIFSFVASNWQHMPKLLKILILLITMLFAYTGGWFLKEKYNFKKLGEALLLLGLITYGASIFLTAQMFNVRANWPDGFILWMFGSIALTLATDIFLFNYLTVILGVIAFIGHPIVIFDRFSSHDPFLLTSSFLLLVSTITLFLIAFFIRKKVKISEEEYY</sequence>
<dbReference type="SUPFAM" id="SSF103473">
    <property type="entry name" value="MFS general substrate transporter"/>
    <property type="match status" value="1"/>
</dbReference>
<dbReference type="AlphaFoldDB" id="A0A1F5TNM5"/>
<evidence type="ECO:0000256" key="1">
    <source>
        <dbReference type="SAM" id="Phobius"/>
    </source>
</evidence>
<proteinExistence type="predicted"/>
<feature type="domain" description="DUF2157" evidence="2">
    <location>
        <begin position="49"/>
        <end position="167"/>
    </location>
</feature>
<feature type="transmembrane region" description="Helical" evidence="1">
    <location>
        <begin position="62"/>
        <end position="85"/>
    </location>
</feature>
<dbReference type="Pfam" id="PF09925">
    <property type="entry name" value="DUF2157"/>
    <property type="match status" value="1"/>
</dbReference>
<feature type="transmembrane region" description="Helical" evidence="1">
    <location>
        <begin position="123"/>
        <end position="141"/>
    </location>
</feature>
<dbReference type="Proteomes" id="UP000177579">
    <property type="component" value="Unassembled WGS sequence"/>
</dbReference>
<protein>
    <recommendedName>
        <fullName evidence="2">DUF2157 domain-containing protein</fullName>
    </recommendedName>
</protein>
<feature type="transmembrane region" description="Helical" evidence="1">
    <location>
        <begin position="91"/>
        <end position="111"/>
    </location>
</feature>
<accession>A0A1F5TNM5</accession>
<comment type="caution">
    <text evidence="3">The sequence shown here is derived from an EMBL/GenBank/DDBJ whole genome shotgun (WGS) entry which is preliminary data.</text>
</comment>
<evidence type="ECO:0000259" key="2">
    <source>
        <dbReference type="Pfam" id="PF09925"/>
    </source>
</evidence>
<reference evidence="3 4" key="1">
    <citation type="journal article" date="2016" name="Nat. Commun.">
        <title>Thousands of microbial genomes shed light on interconnected biogeochemical processes in an aquifer system.</title>
        <authorList>
            <person name="Anantharaman K."/>
            <person name="Brown C.T."/>
            <person name="Hug L.A."/>
            <person name="Sharon I."/>
            <person name="Castelle C.J."/>
            <person name="Probst A.J."/>
            <person name="Thomas B.C."/>
            <person name="Singh A."/>
            <person name="Wilkins M.J."/>
            <person name="Karaoz U."/>
            <person name="Brodie E.L."/>
            <person name="Williams K.H."/>
            <person name="Hubbard S.S."/>
            <person name="Banfield J.F."/>
        </authorList>
    </citation>
    <scope>NUCLEOTIDE SEQUENCE [LARGE SCALE GENOMIC DNA]</scope>
</reference>
<keyword evidence="1" id="KW-0812">Transmembrane</keyword>
<dbReference type="InterPro" id="IPR036259">
    <property type="entry name" value="MFS_trans_sf"/>
</dbReference>
<keyword evidence="1" id="KW-0472">Membrane</keyword>
<feature type="transmembrane region" description="Helical" evidence="1">
    <location>
        <begin position="201"/>
        <end position="223"/>
    </location>
</feature>
<name>A0A1F5TNM5_9BACT</name>
<organism evidence="3 4">
    <name type="scientific">Candidatus Falkowbacteria bacterium RIFOXYD2_FULL_34_120</name>
    <dbReference type="NCBI Taxonomy" id="1798007"/>
    <lineage>
        <taxon>Bacteria</taxon>
        <taxon>Candidatus Falkowiibacteriota</taxon>
    </lineage>
</organism>
<dbReference type="EMBL" id="MFGO01000027">
    <property type="protein sequence ID" value="OGF40496.1"/>
    <property type="molecule type" value="Genomic_DNA"/>
</dbReference>
<keyword evidence="1" id="KW-1133">Transmembrane helix</keyword>
<evidence type="ECO:0000313" key="4">
    <source>
        <dbReference type="Proteomes" id="UP000177579"/>
    </source>
</evidence>
<feature type="transmembrane region" description="Helical" evidence="1">
    <location>
        <begin position="153"/>
        <end position="172"/>
    </location>
</feature>
<dbReference type="InterPro" id="IPR018677">
    <property type="entry name" value="DUF2157"/>
</dbReference>
<evidence type="ECO:0000313" key="3">
    <source>
        <dbReference type="EMBL" id="OGF40496.1"/>
    </source>
</evidence>
<gene>
    <name evidence="3" type="ORF">A2531_02905</name>
</gene>
<feature type="transmembrane region" description="Helical" evidence="1">
    <location>
        <begin position="177"/>
        <end position="195"/>
    </location>
</feature>